<keyword evidence="13" id="KW-1185">Reference proteome</keyword>
<dbReference type="PANTHER" id="PTHR45436:SF5">
    <property type="entry name" value="SENSOR HISTIDINE KINASE TRCS"/>
    <property type="match status" value="1"/>
</dbReference>
<evidence type="ECO:0000256" key="3">
    <source>
        <dbReference type="ARBA" id="ARBA00022553"/>
    </source>
</evidence>
<evidence type="ECO:0000256" key="7">
    <source>
        <dbReference type="ARBA" id="ARBA00022989"/>
    </source>
</evidence>
<dbReference type="RefSeq" id="WP_216939535.1">
    <property type="nucleotide sequence ID" value="NZ_CP077062.1"/>
</dbReference>
<keyword evidence="7" id="KW-0472">Membrane</keyword>
<keyword evidence="8" id="KW-0902">Two-component regulatory system</keyword>
<evidence type="ECO:0000256" key="1">
    <source>
        <dbReference type="ARBA" id="ARBA00000085"/>
    </source>
</evidence>
<dbReference type="PROSITE" id="PS50109">
    <property type="entry name" value="HIS_KIN"/>
    <property type="match status" value="1"/>
</dbReference>
<evidence type="ECO:0000259" key="10">
    <source>
        <dbReference type="PROSITE" id="PS50109"/>
    </source>
</evidence>
<evidence type="ECO:0000256" key="6">
    <source>
        <dbReference type="ARBA" id="ARBA00022777"/>
    </source>
</evidence>
<keyword evidence="6 12" id="KW-0418">Kinase</keyword>
<evidence type="ECO:0000313" key="13">
    <source>
        <dbReference type="Proteomes" id="UP000683575"/>
    </source>
</evidence>
<dbReference type="InterPro" id="IPR005467">
    <property type="entry name" value="His_kinase_dom"/>
</dbReference>
<name>A0A975SZ14_9ACTN</name>
<dbReference type="InterPro" id="IPR003661">
    <property type="entry name" value="HisK_dim/P_dom"/>
</dbReference>
<dbReference type="Pfam" id="PF02518">
    <property type="entry name" value="HATPase_c"/>
    <property type="match status" value="1"/>
</dbReference>
<evidence type="ECO:0000256" key="4">
    <source>
        <dbReference type="ARBA" id="ARBA00022679"/>
    </source>
</evidence>
<dbReference type="InterPro" id="IPR003594">
    <property type="entry name" value="HATPase_dom"/>
</dbReference>
<gene>
    <name evidence="12" type="ORF">KRR39_22205</name>
</gene>
<dbReference type="AlphaFoldDB" id="A0A975SZ14"/>
<dbReference type="GO" id="GO:0000155">
    <property type="term" value="F:phosphorelay sensor kinase activity"/>
    <property type="evidence" value="ECO:0007669"/>
    <property type="project" value="InterPro"/>
</dbReference>
<evidence type="ECO:0000256" key="5">
    <source>
        <dbReference type="ARBA" id="ARBA00022692"/>
    </source>
</evidence>
<dbReference type="Pfam" id="PF00512">
    <property type="entry name" value="HisKA"/>
    <property type="match status" value="1"/>
</dbReference>
<sequence>MFACALWLVVGRTIGSVEAIRRRAELITGRRLDERVPEPTTQDEIFRLARTLNGMLSRLERSAKRQERFVADAAHELRTPLTTLRTRLETAMLRGGGDGDPDPALLSELWSQTVRMGSLVDQLLLLARSDAGTLPHLDQPVDLEDVLHDVVTSTPSDGVSVRTGHVEPVQVRGNAALLELVVRNLVENAVRHATSTVDLSSSSDGTTAVLTVDDDGPGVAPTDRADVFHRFVRLDTSRDRSRGGVGLGLAIVAEIVRIHSGSVQVTDSPAGGARFTVRLPAGRPPAEHDAPAPQRVTSLR</sequence>
<keyword evidence="4" id="KW-0808">Transferase</keyword>
<dbReference type="PANTHER" id="PTHR45436">
    <property type="entry name" value="SENSOR HISTIDINE KINASE YKOH"/>
    <property type="match status" value="1"/>
</dbReference>
<evidence type="ECO:0000256" key="2">
    <source>
        <dbReference type="ARBA" id="ARBA00012438"/>
    </source>
</evidence>
<dbReference type="Proteomes" id="UP000683575">
    <property type="component" value="Chromosome"/>
</dbReference>
<dbReference type="CDD" id="cd00082">
    <property type="entry name" value="HisKA"/>
    <property type="match status" value="1"/>
</dbReference>
<comment type="catalytic activity">
    <reaction evidence="1">
        <text>ATP + protein L-histidine = ADP + protein N-phospho-L-histidine.</text>
        <dbReference type="EC" id="2.7.13.3"/>
    </reaction>
</comment>
<dbReference type="SMART" id="SM00387">
    <property type="entry name" value="HATPase_c"/>
    <property type="match status" value="1"/>
</dbReference>
<dbReference type="InterPro" id="IPR050428">
    <property type="entry name" value="TCS_sensor_his_kinase"/>
</dbReference>
<dbReference type="EC" id="2.7.13.3" evidence="2"/>
<accession>A0A975SZ14</accession>
<feature type="domain" description="Histidine kinase" evidence="10">
    <location>
        <begin position="72"/>
        <end position="283"/>
    </location>
</feature>
<dbReference type="CDD" id="cd06225">
    <property type="entry name" value="HAMP"/>
    <property type="match status" value="1"/>
</dbReference>
<keyword evidence="5" id="KW-0812">Transmembrane</keyword>
<dbReference type="GO" id="GO:0005886">
    <property type="term" value="C:plasma membrane"/>
    <property type="evidence" value="ECO:0007669"/>
    <property type="project" value="TreeGrafter"/>
</dbReference>
<dbReference type="SMART" id="SM00304">
    <property type="entry name" value="HAMP"/>
    <property type="match status" value="1"/>
</dbReference>
<proteinExistence type="predicted"/>
<evidence type="ECO:0000256" key="9">
    <source>
        <dbReference type="SAM" id="MobiDB-lite"/>
    </source>
</evidence>
<reference evidence="12" key="1">
    <citation type="submission" date="2021-06" db="EMBL/GenBank/DDBJ databases">
        <title>Complete genome sequence of Nocardioides sp. G188.</title>
        <authorList>
            <person name="Im W.-T."/>
        </authorList>
    </citation>
    <scope>NUCLEOTIDE SEQUENCE</scope>
    <source>
        <strain evidence="12">G188</strain>
    </source>
</reference>
<evidence type="ECO:0000256" key="8">
    <source>
        <dbReference type="ARBA" id="ARBA00023012"/>
    </source>
</evidence>
<protein>
    <recommendedName>
        <fullName evidence="2">histidine kinase</fullName>
        <ecNumber evidence="2">2.7.13.3</ecNumber>
    </recommendedName>
</protein>
<feature type="region of interest" description="Disordered" evidence="9">
    <location>
        <begin position="280"/>
        <end position="300"/>
    </location>
</feature>
<dbReference type="KEGG" id="nps:KRR39_22205"/>
<evidence type="ECO:0000313" key="12">
    <source>
        <dbReference type="EMBL" id="QWZ08025.1"/>
    </source>
</evidence>
<dbReference type="PROSITE" id="PS50885">
    <property type="entry name" value="HAMP"/>
    <property type="match status" value="1"/>
</dbReference>
<dbReference type="Pfam" id="PF00672">
    <property type="entry name" value="HAMP"/>
    <property type="match status" value="1"/>
</dbReference>
<dbReference type="SMART" id="SM00388">
    <property type="entry name" value="HisKA"/>
    <property type="match status" value="1"/>
</dbReference>
<feature type="domain" description="HAMP" evidence="11">
    <location>
        <begin position="11"/>
        <end position="64"/>
    </location>
</feature>
<keyword evidence="7" id="KW-1133">Transmembrane helix</keyword>
<dbReference type="InterPro" id="IPR003660">
    <property type="entry name" value="HAMP_dom"/>
</dbReference>
<dbReference type="EMBL" id="CP077062">
    <property type="protein sequence ID" value="QWZ08025.1"/>
    <property type="molecule type" value="Genomic_DNA"/>
</dbReference>
<keyword evidence="3" id="KW-0597">Phosphoprotein</keyword>
<organism evidence="12 13">
    <name type="scientific">Nocardioides panacis</name>
    <dbReference type="NCBI Taxonomy" id="2849501"/>
    <lineage>
        <taxon>Bacteria</taxon>
        <taxon>Bacillati</taxon>
        <taxon>Actinomycetota</taxon>
        <taxon>Actinomycetes</taxon>
        <taxon>Propionibacteriales</taxon>
        <taxon>Nocardioidaceae</taxon>
        <taxon>Nocardioides</taxon>
    </lineage>
</organism>
<evidence type="ECO:0000259" key="11">
    <source>
        <dbReference type="PROSITE" id="PS50885"/>
    </source>
</evidence>